<sequence>MIKYLISLLLVSLYVIDVFGQDPQRAGSTMSLDSLRLKEESSMDSIVYTSKFIRYTNLKLFREGTQTIAIDTTLANFQNYSPLYQPDNPTIGLGSNGIAYREMLFRPSKTIGFDAGFHSLDLYRLIQDSVRFYRAKTPYTELYYVNGKTVEQTFKVTHSQNVKPNLNVGANFNRLGGDGLYTNQKNDHLNAAIFAWYESPNKRYNIIGDILFNKIKAGENGSTINDTIFKGNSIAKNGETVRLSGIGDDRPMQTWRRTQYFLKQYYYLGRKDSLPGENGSEKILPTQRVSHSLSYTRDRYRFYRNEEDIFDAFPILPSQDYIKTNDSTIVNNLRNEFNYGFYLRSKAVSFLKNEAKLDLGVQNDIYHYEQMDYKKNFSNTTLKAGIAYRFSDKLGIDADLQQIMQGENFGDFLHEAKANFLLSKSIGRIVLGAYTQSKSPEQMYERVNYQYHTWERNFSNSKINNLSFLYENPKFRMSGKAEYFLVSDYLYYKETSRVQTIEPAQFDSNINLLKLTLTKNFRFRRFNLDNYIVYQKTDFQDVLRTPEIYMYNSLYYASKLFKVLYTNVGFDLRFNTPFKAPAYAINVSQFYNDNRGLEYSTYPVVDVWVKATLKRTNLFIKYDYANQNLFSRGYYTVRGYPMQDALLKFAVSWKFYN</sequence>
<dbReference type="EMBL" id="FUYR01000001">
    <property type="protein sequence ID" value="SKB53518.1"/>
    <property type="molecule type" value="Genomic_DNA"/>
</dbReference>
<reference evidence="2" key="1">
    <citation type="submission" date="2017-02" db="EMBL/GenBank/DDBJ databases">
        <authorList>
            <person name="Varghese N."/>
            <person name="Submissions S."/>
        </authorList>
    </citation>
    <scope>NUCLEOTIDE SEQUENCE [LARGE SCALE GENOMIC DNA]</scope>
    <source>
        <strain evidence="2">DSM 22385</strain>
    </source>
</reference>
<keyword evidence="2" id="KW-1185">Reference proteome</keyword>
<dbReference type="OrthoDB" id="1489309at2"/>
<dbReference type="STRING" id="572036.SAMN05661099_1761"/>
<name>A0A1T5C1L5_9SPHI</name>
<gene>
    <name evidence="1" type="ORF">SAMN05661099_1761</name>
</gene>
<dbReference type="RefSeq" id="WP_139377406.1">
    <property type="nucleotide sequence ID" value="NZ_FUYR01000001.1"/>
</dbReference>
<protein>
    <submittedName>
        <fullName evidence="1">Putative porin</fullName>
    </submittedName>
</protein>
<evidence type="ECO:0000313" key="1">
    <source>
        <dbReference type="EMBL" id="SKB53518.1"/>
    </source>
</evidence>
<dbReference type="AlphaFoldDB" id="A0A1T5C1L5"/>
<evidence type="ECO:0000313" key="2">
    <source>
        <dbReference type="Proteomes" id="UP000189981"/>
    </source>
</evidence>
<dbReference type="Proteomes" id="UP000189981">
    <property type="component" value="Unassembled WGS sequence"/>
</dbReference>
<dbReference type="InterPro" id="IPR025631">
    <property type="entry name" value="Porin_10"/>
</dbReference>
<organism evidence="1 2">
    <name type="scientific">Daejeonella lutea</name>
    <dbReference type="NCBI Taxonomy" id="572036"/>
    <lineage>
        <taxon>Bacteria</taxon>
        <taxon>Pseudomonadati</taxon>
        <taxon>Bacteroidota</taxon>
        <taxon>Sphingobacteriia</taxon>
        <taxon>Sphingobacteriales</taxon>
        <taxon>Sphingobacteriaceae</taxon>
        <taxon>Daejeonella</taxon>
    </lineage>
</organism>
<proteinExistence type="predicted"/>
<dbReference type="Pfam" id="PF14121">
    <property type="entry name" value="Porin_10"/>
    <property type="match status" value="1"/>
</dbReference>
<accession>A0A1T5C1L5</accession>